<dbReference type="Proteomes" id="UP000469724">
    <property type="component" value="Unassembled WGS sequence"/>
</dbReference>
<dbReference type="AlphaFoldDB" id="A0A7K3NRZ9"/>
<dbReference type="InterPro" id="IPR014825">
    <property type="entry name" value="DNA_alkylation"/>
</dbReference>
<accession>A0A7K3NRZ9</accession>
<keyword evidence="2" id="KW-1185">Reference proteome</keyword>
<protein>
    <submittedName>
        <fullName evidence="1">DNA alkylation repair protein</fullName>
    </submittedName>
</protein>
<dbReference type="RefSeq" id="WP_163303685.1">
    <property type="nucleotide sequence ID" value="NZ_JAAGRQ010000119.1"/>
</dbReference>
<dbReference type="Pfam" id="PF08713">
    <property type="entry name" value="DNA_alkylation"/>
    <property type="match status" value="1"/>
</dbReference>
<dbReference type="Gene3D" id="1.25.10.90">
    <property type="match status" value="1"/>
</dbReference>
<dbReference type="CDD" id="cd06561">
    <property type="entry name" value="AlkD_like"/>
    <property type="match status" value="1"/>
</dbReference>
<dbReference type="EMBL" id="JAAGRQ010000119">
    <property type="protein sequence ID" value="NDY58613.1"/>
    <property type="molecule type" value="Genomic_DNA"/>
</dbReference>
<dbReference type="SUPFAM" id="SSF48371">
    <property type="entry name" value="ARM repeat"/>
    <property type="match status" value="1"/>
</dbReference>
<dbReference type="PANTHER" id="PTHR41291:SF1">
    <property type="entry name" value="DNA ALKYLATION REPAIR PROTEIN"/>
    <property type="match status" value="1"/>
</dbReference>
<evidence type="ECO:0000313" key="2">
    <source>
        <dbReference type="Proteomes" id="UP000469724"/>
    </source>
</evidence>
<dbReference type="PANTHER" id="PTHR41291">
    <property type="entry name" value="DNA ALKYLATION REPAIR PROTEIN"/>
    <property type="match status" value="1"/>
</dbReference>
<organism evidence="1 2">
    <name type="scientific">Desulfolutivibrio sulfodismutans</name>
    <dbReference type="NCBI Taxonomy" id="63561"/>
    <lineage>
        <taxon>Bacteria</taxon>
        <taxon>Pseudomonadati</taxon>
        <taxon>Thermodesulfobacteriota</taxon>
        <taxon>Desulfovibrionia</taxon>
        <taxon>Desulfovibrionales</taxon>
        <taxon>Desulfovibrionaceae</taxon>
        <taxon>Desulfolutivibrio</taxon>
    </lineage>
</organism>
<dbReference type="InterPro" id="IPR016024">
    <property type="entry name" value="ARM-type_fold"/>
</dbReference>
<gene>
    <name evidence="1" type="ORF">G3N56_17905</name>
</gene>
<proteinExistence type="predicted"/>
<evidence type="ECO:0000313" key="1">
    <source>
        <dbReference type="EMBL" id="NDY58613.1"/>
    </source>
</evidence>
<name>A0A7K3NRZ9_9BACT</name>
<comment type="caution">
    <text evidence="1">The sequence shown here is derived from an EMBL/GenBank/DDBJ whole genome shotgun (WGS) entry which is preliminary data.</text>
</comment>
<reference evidence="1 2" key="1">
    <citation type="submission" date="2020-02" db="EMBL/GenBank/DDBJ databases">
        <title>Comparative genomics of sulfur disproportionating microorganisms.</title>
        <authorList>
            <person name="Ward L.M."/>
            <person name="Bertran E."/>
            <person name="Johnston D.T."/>
        </authorList>
    </citation>
    <scope>NUCLEOTIDE SEQUENCE [LARGE SCALE GENOMIC DNA]</scope>
    <source>
        <strain evidence="1 2">DSM 3696</strain>
    </source>
</reference>
<sequence length="225" mass="24942">MEDVSKLAGDIAARIRAAGSDRNRQGMARYGINVAQAAGVSVAFVRGIRKETGQNHELALCLWDTGLHEARLLACLTADPGQVDDALLERWAADLDSWDICDMFTNNLVRKTPLAHDKARAWAGRPEEFVRRAGFSLMASLAVHDKKASDDRFLGYLGLVEVAAQDGRNFVKKAVNWALRGIGKRSEPLRLTALETARRVLEQDTPQARWIARDAIRELEARGPR</sequence>